<reference evidence="1 2" key="1">
    <citation type="submission" date="2018-06" db="EMBL/GenBank/DDBJ databases">
        <authorList>
            <person name="Zhirakovskaya E."/>
        </authorList>
    </citation>
    <scope>NUCLEOTIDE SEQUENCE [LARGE SCALE GENOMIC DNA]</scope>
    <source>
        <strain evidence="1 2">LY3</strain>
    </source>
</reference>
<evidence type="ECO:0000313" key="1">
    <source>
        <dbReference type="EMBL" id="RAI70844.1"/>
    </source>
</evidence>
<accession>A0A327N9G0</accession>
<evidence type="ECO:0000313" key="2">
    <source>
        <dbReference type="Proteomes" id="UP000249493"/>
    </source>
</evidence>
<gene>
    <name evidence="1" type="ORF">DOZ80_10260</name>
</gene>
<organism evidence="1 2">
    <name type="scientific">Pseudomonas fluorescens</name>
    <dbReference type="NCBI Taxonomy" id="294"/>
    <lineage>
        <taxon>Bacteria</taxon>
        <taxon>Pseudomonadati</taxon>
        <taxon>Pseudomonadota</taxon>
        <taxon>Gammaproteobacteria</taxon>
        <taxon>Pseudomonadales</taxon>
        <taxon>Pseudomonadaceae</taxon>
        <taxon>Pseudomonas</taxon>
    </lineage>
</organism>
<comment type="caution">
    <text evidence="1">The sequence shown here is derived from an EMBL/GenBank/DDBJ whole genome shotgun (WGS) entry which is preliminary data.</text>
</comment>
<protein>
    <submittedName>
        <fullName evidence="1">Uncharacterized protein</fullName>
    </submittedName>
</protein>
<name>A0A327N9G0_PSEFL</name>
<sequence length="119" mass="13497">MAITVPREGEIWKLAVEALGAQRLQDVVEELLKGYQGKRKVDNLGYLRREWLGREALEALRTGQRLAGKEPRIFEENPNAVALPNGHRSHLLRGLVQALPANRLPVDLVEWRLQLDLGM</sequence>
<dbReference type="AlphaFoldDB" id="A0A327N9G0"/>
<proteinExistence type="predicted"/>
<dbReference type="RefSeq" id="WP_111282375.1">
    <property type="nucleotide sequence ID" value="NZ_QLIN01000003.1"/>
</dbReference>
<dbReference type="Proteomes" id="UP000249493">
    <property type="component" value="Unassembled WGS sequence"/>
</dbReference>
<dbReference type="EMBL" id="QLIN01000003">
    <property type="protein sequence ID" value="RAI70844.1"/>
    <property type="molecule type" value="Genomic_DNA"/>
</dbReference>